<name>A0A0V1DJY3_TRIPS</name>
<organism evidence="1 2">
    <name type="scientific">Trichinella pseudospiralis</name>
    <name type="common">Parasitic roundworm</name>
    <dbReference type="NCBI Taxonomy" id="6337"/>
    <lineage>
        <taxon>Eukaryota</taxon>
        <taxon>Metazoa</taxon>
        <taxon>Ecdysozoa</taxon>
        <taxon>Nematoda</taxon>
        <taxon>Enoplea</taxon>
        <taxon>Dorylaimia</taxon>
        <taxon>Trichinellida</taxon>
        <taxon>Trichinellidae</taxon>
        <taxon>Trichinella</taxon>
    </lineage>
</organism>
<dbReference type="EMBL" id="JYDT01004284">
    <property type="protein sequence ID" value="KRY61765.1"/>
    <property type="molecule type" value="Genomic_DNA"/>
</dbReference>
<accession>A0A0V1DJY3</accession>
<gene>
    <name evidence="1" type="ORF">T4D_13824</name>
</gene>
<keyword evidence="2" id="KW-1185">Reference proteome</keyword>
<evidence type="ECO:0000313" key="2">
    <source>
        <dbReference type="Proteomes" id="UP000054995"/>
    </source>
</evidence>
<proteinExistence type="predicted"/>
<comment type="caution">
    <text evidence="1">The sequence shown here is derived from an EMBL/GenBank/DDBJ whole genome shotgun (WGS) entry which is preliminary data.</text>
</comment>
<sequence>MSIPCTFETSRKISIPQINYMDGLGQALGLTIFKNSKISEISEK</sequence>
<protein>
    <submittedName>
        <fullName evidence="1">Uncharacterized protein</fullName>
    </submittedName>
</protein>
<reference evidence="1 2" key="1">
    <citation type="submission" date="2015-01" db="EMBL/GenBank/DDBJ databases">
        <title>Evolution of Trichinella species and genotypes.</title>
        <authorList>
            <person name="Korhonen P.K."/>
            <person name="Edoardo P."/>
            <person name="Giuseppe L.R."/>
            <person name="Gasser R.B."/>
        </authorList>
    </citation>
    <scope>NUCLEOTIDE SEQUENCE [LARGE SCALE GENOMIC DNA]</scope>
    <source>
        <strain evidence="1">ISS470</strain>
    </source>
</reference>
<evidence type="ECO:0000313" key="1">
    <source>
        <dbReference type="EMBL" id="KRY61765.1"/>
    </source>
</evidence>
<dbReference type="Proteomes" id="UP000054995">
    <property type="component" value="Unassembled WGS sequence"/>
</dbReference>
<dbReference type="AlphaFoldDB" id="A0A0V1DJY3"/>